<protein>
    <submittedName>
        <fullName evidence="3">Uncharacterized protein</fullName>
    </submittedName>
</protein>
<evidence type="ECO:0000313" key="3">
    <source>
        <dbReference type="EMBL" id="GIL67139.1"/>
    </source>
</evidence>
<dbReference type="Proteomes" id="UP000747399">
    <property type="component" value="Unassembled WGS sequence"/>
</dbReference>
<feature type="compositionally biased region" description="Basic and acidic residues" evidence="1">
    <location>
        <begin position="169"/>
        <end position="185"/>
    </location>
</feature>
<feature type="region of interest" description="Disordered" evidence="1">
    <location>
        <begin position="169"/>
        <end position="188"/>
    </location>
</feature>
<keyword evidence="4" id="KW-1185">Reference proteome</keyword>
<feature type="compositionally biased region" description="Low complexity" evidence="1">
    <location>
        <begin position="212"/>
        <end position="235"/>
    </location>
</feature>
<gene>
    <name evidence="3" type="ORF">Vafri_20589</name>
</gene>
<name>A0A8J4BR43_9CHLO</name>
<feature type="region of interest" description="Disordered" evidence="1">
    <location>
        <begin position="200"/>
        <end position="260"/>
    </location>
</feature>
<evidence type="ECO:0000256" key="1">
    <source>
        <dbReference type="SAM" id="MobiDB-lite"/>
    </source>
</evidence>
<dbReference type="AlphaFoldDB" id="A0A8J4BR43"/>
<feature type="transmembrane region" description="Helical" evidence="2">
    <location>
        <begin position="90"/>
        <end position="115"/>
    </location>
</feature>
<feature type="compositionally biased region" description="Pro residues" evidence="1">
    <location>
        <begin position="251"/>
        <end position="260"/>
    </location>
</feature>
<accession>A0A8J4BR43</accession>
<proteinExistence type="predicted"/>
<keyword evidence="2" id="KW-1133">Transmembrane helix</keyword>
<keyword evidence="2" id="KW-0472">Membrane</keyword>
<sequence length="260" mass="26978">MEQPENVFASLMGQARCLGEQAREWAQRNKPTTITGWLAFTAAAGVASAAIAIALIISIILAFGLLICLLGAAFVLGITIGFWLCVSAWIFLAFSAIAASLAAWLVIGQLGLGILRAVYNWYWLPWSPAAAAPKATQGSLDAAPYGGEADAAAGVVAAVAARTAEARQHLQKIHDGRTGRGDGRYPLEPALQLHGINSAHLDAPQRPPSPPVMAAAPLSPSPSPSTSSSYLSPPSTDSMEDLQPPSLATAAPPPILGTLR</sequence>
<evidence type="ECO:0000313" key="4">
    <source>
        <dbReference type="Proteomes" id="UP000747399"/>
    </source>
</evidence>
<feature type="transmembrane region" description="Helical" evidence="2">
    <location>
        <begin position="34"/>
        <end position="56"/>
    </location>
</feature>
<feature type="transmembrane region" description="Helical" evidence="2">
    <location>
        <begin position="63"/>
        <end position="84"/>
    </location>
</feature>
<evidence type="ECO:0000256" key="2">
    <source>
        <dbReference type="SAM" id="Phobius"/>
    </source>
</evidence>
<comment type="caution">
    <text evidence="3">The sequence shown here is derived from an EMBL/GenBank/DDBJ whole genome shotgun (WGS) entry which is preliminary data.</text>
</comment>
<dbReference type="EMBL" id="BNCO01000095">
    <property type="protein sequence ID" value="GIL67139.1"/>
    <property type="molecule type" value="Genomic_DNA"/>
</dbReference>
<keyword evidence="2" id="KW-0812">Transmembrane</keyword>
<reference evidence="3" key="1">
    <citation type="journal article" date="2021" name="Proc. Natl. Acad. Sci. U.S.A.">
        <title>Three genomes in the algal genus Volvox reveal the fate of a haploid sex-determining region after a transition to homothallism.</title>
        <authorList>
            <person name="Yamamoto K."/>
            <person name="Hamaji T."/>
            <person name="Kawai-Toyooka H."/>
            <person name="Matsuzaki R."/>
            <person name="Takahashi F."/>
            <person name="Nishimura Y."/>
            <person name="Kawachi M."/>
            <person name="Noguchi H."/>
            <person name="Minakuchi Y."/>
            <person name="Umen J.G."/>
            <person name="Toyoda A."/>
            <person name="Nozaki H."/>
        </authorList>
    </citation>
    <scope>NUCLEOTIDE SEQUENCE</scope>
    <source>
        <strain evidence="3">NIES-3780</strain>
    </source>
</reference>
<organism evidence="3 4">
    <name type="scientific">Volvox africanus</name>
    <dbReference type="NCBI Taxonomy" id="51714"/>
    <lineage>
        <taxon>Eukaryota</taxon>
        <taxon>Viridiplantae</taxon>
        <taxon>Chlorophyta</taxon>
        <taxon>core chlorophytes</taxon>
        <taxon>Chlorophyceae</taxon>
        <taxon>CS clade</taxon>
        <taxon>Chlamydomonadales</taxon>
        <taxon>Volvocaceae</taxon>
        <taxon>Volvox</taxon>
    </lineage>
</organism>